<keyword evidence="5" id="KW-1185">Reference proteome</keyword>
<dbReference type="PANTHER" id="PTHR34106:SF4">
    <property type="entry name" value="BLL5143 PROTEIN"/>
    <property type="match status" value="1"/>
</dbReference>
<dbReference type="Proteomes" id="UP000218151">
    <property type="component" value="Unassembled WGS sequence"/>
</dbReference>
<keyword evidence="4" id="KW-0378">Hydrolase</keyword>
<organism evidence="4 5">
    <name type="scientific">Sphingomonas lenta</name>
    <dbReference type="NCBI Taxonomy" id="1141887"/>
    <lineage>
        <taxon>Bacteria</taxon>
        <taxon>Pseudomonadati</taxon>
        <taxon>Pseudomonadota</taxon>
        <taxon>Alphaproteobacteria</taxon>
        <taxon>Sphingomonadales</taxon>
        <taxon>Sphingomonadaceae</taxon>
        <taxon>Sphingomonas</taxon>
    </lineage>
</organism>
<sequence>MELFNHPLRLRADPARVVVRPFHIAWARTGNGPSRTERLVGEVLAMSEDEAAQELEDVLQDFEARHWQTRRVFMGRYDEIERLMELDGAAIPDIKRQLIGAYFCQEYSYAAAALMNPSAVPHPDQSGLEPGATRIVMSLRSVGEGHISTVAFREGIVTPACELILSPEPPFATAPDLDGDGLWDAADLPPSGPVTVHRHRDSNLSGTVIFPITDAQSRGLEDLRLVRFDHGGRDFEWIGTYTAYNGSAIQSELMRTRDFRRFDLVPMTGAAARNKGMALFPRRIGGEYMMIGRSDGENLFLLRSGDLTHWDDGEMILRPEYGWELVQIGNCGPPIELDEGWLLLTHGVGAMRKYSIGAVLLDKDDPSKVTGRTAEPLLAAKDQDREGYVPNVVYSCGAIRHGDKLFLPYGIADSSVGFAFMGIKDLLGRM</sequence>
<dbReference type="SUPFAM" id="SSF75005">
    <property type="entry name" value="Arabinanase/levansucrase/invertase"/>
    <property type="match status" value="1"/>
</dbReference>
<comment type="caution">
    <text evidence="4">The sequence shown here is derived from an EMBL/GenBank/DDBJ whole genome shotgun (WGS) entry which is preliminary data.</text>
</comment>
<gene>
    <name evidence="4" type="ORF">CKY28_14020</name>
</gene>
<dbReference type="GO" id="GO:0016798">
    <property type="term" value="F:hydrolase activity, acting on glycosyl bonds"/>
    <property type="evidence" value="ECO:0007669"/>
    <property type="project" value="UniProtKB-KW"/>
</dbReference>
<keyword evidence="2" id="KW-0808">Transferase</keyword>
<accession>A0A2A2SCY4</accession>
<evidence type="ECO:0000256" key="1">
    <source>
        <dbReference type="ARBA" id="ARBA00022676"/>
    </source>
</evidence>
<protein>
    <submittedName>
        <fullName evidence="4">Glycosidase</fullName>
    </submittedName>
</protein>
<keyword evidence="1" id="KW-0328">Glycosyltransferase</keyword>
<dbReference type="AlphaFoldDB" id="A0A2A2SCY4"/>
<dbReference type="Gene3D" id="2.115.10.20">
    <property type="entry name" value="Glycosyl hydrolase domain, family 43"/>
    <property type="match status" value="1"/>
</dbReference>
<evidence type="ECO:0000256" key="2">
    <source>
        <dbReference type="ARBA" id="ARBA00022679"/>
    </source>
</evidence>
<evidence type="ECO:0000313" key="4">
    <source>
        <dbReference type="EMBL" id="PAX07154.1"/>
    </source>
</evidence>
<dbReference type="PANTHER" id="PTHR34106">
    <property type="entry name" value="GLYCOSIDASE"/>
    <property type="match status" value="1"/>
</dbReference>
<dbReference type="CDD" id="cd18613">
    <property type="entry name" value="GH130"/>
    <property type="match status" value="1"/>
</dbReference>
<keyword evidence="4" id="KW-0326">Glycosidase</keyword>
<dbReference type="RefSeq" id="WP_095998979.1">
    <property type="nucleotide sequence ID" value="NZ_NSLI01000004.1"/>
</dbReference>
<dbReference type="GO" id="GO:0016757">
    <property type="term" value="F:glycosyltransferase activity"/>
    <property type="evidence" value="ECO:0007669"/>
    <property type="project" value="UniProtKB-KW"/>
</dbReference>
<dbReference type="Pfam" id="PF04041">
    <property type="entry name" value="Glyco_hydro_130"/>
    <property type="match status" value="1"/>
</dbReference>
<dbReference type="EMBL" id="NSLI01000004">
    <property type="protein sequence ID" value="PAX07154.1"/>
    <property type="molecule type" value="Genomic_DNA"/>
</dbReference>
<proteinExistence type="inferred from homology"/>
<comment type="similarity">
    <text evidence="3">Belongs to the glycosyl hydrolase 130 family.</text>
</comment>
<evidence type="ECO:0000256" key="3">
    <source>
        <dbReference type="ARBA" id="ARBA00024356"/>
    </source>
</evidence>
<dbReference type="InterPro" id="IPR007184">
    <property type="entry name" value="Mannoside_phosphorylase"/>
</dbReference>
<name>A0A2A2SCY4_9SPHN</name>
<evidence type="ECO:0000313" key="5">
    <source>
        <dbReference type="Proteomes" id="UP000218151"/>
    </source>
</evidence>
<reference evidence="5" key="1">
    <citation type="submission" date="2017-09" db="EMBL/GenBank/DDBJ databases">
        <authorList>
            <person name="Feng G."/>
            <person name="Zhu H."/>
        </authorList>
    </citation>
    <scope>NUCLEOTIDE SEQUENCE [LARGE SCALE GENOMIC DNA]</scope>
    <source>
        <strain evidence="5">1PNM-20</strain>
    </source>
</reference>
<dbReference type="OrthoDB" id="9776657at2"/>
<dbReference type="InterPro" id="IPR023296">
    <property type="entry name" value="Glyco_hydro_beta-prop_sf"/>
</dbReference>